<comment type="pathway">
    <text evidence="2 9">Cofactor biosynthesis; thiamine diphosphate biosynthesis; thiamine diphosphate from thiamine: step 1/1.</text>
</comment>
<dbReference type="GO" id="GO:0016301">
    <property type="term" value="F:kinase activity"/>
    <property type="evidence" value="ECO:0007669"/>
    <property type="project" value="UniProtKB-UniRule"/>
</dbReference>
<evidence type="ECO:0000256" key="4">
    <source>
        <dbReference type="ARBA" id="ARBA00022679"/>
    </source>
</evidence>
<dbReference type="GO" id="GO:0009229">
    <property type="term" value="P:thiamine diphosphate biosynthetic process"/>
    <property type="evidence" value="ECO:0007669"/>
    <property type="project" value="UniProtKB-UniRule"/>
</dbReference>
<dbReference type="FunFam" id="2.60.120.320:FF:000001">
    <property type="entry name" value="Thiamine pyrophosphokinase"/>
    <property type="match status" value="1"/>
</dbReference>
<sequence length="297" mass="32903">MELMSHSSTFLLQPENPDAASSSSVSLTYALIVLNQPLPKFTPLLWSHAHIRVCADGGANRLYDEMPLLFPLEDPSHIRSRYTPDAIKSDMDSVKTEVLDFYAKLVLLFVNLNVHVMERIISELNLLDSLQIAITGPYVEGFVVFIIDESKDQDTTDLHKCVAYLRDLTPNTDKSELCILVAGALGGRFDHEIGNINVLCLFSNTRIILLSNDCLIHLLPKNHSHKIFIQSVEGPHCGLVPIGIPCGSSTTTGLEWDLNDMEMRFGGLISTSNILKGDIVTVQSDSDLLWTVSINKL</sequence>
<keyword evidence="12" id="KW-1185">Reference proteome</keyword>
<dbReference type="GO" id="GO:0030975">
    <property type="term" value="F:thiamine binding"/>
    <property type="evidence" value="ECO:0007669"/>
    <property type="project" value="UniProtKB-UniRule"/>
</dbReference>
<comment type="subcellular location">
    <subcellularLocation>
        <location evidence="1">Cytoplasm</location>
        <location evidence="1">Cytosol</location>
    </subcellularLocation>
</comment>
<dbReference type="GO" id="GO:0006772">
    <property type="term" value="P:thiamine metabolic process"/>
    <property type="evidence" value="ECO:0007669"/>
    <property type="project" value="InterPro"/>
</dbReference>
<dbReference type="Gene3D" id="2.60.120.320">
    <property type="entry name" value="Thiamin pyrophosphokinase, thiamin-binding domain"/>
    <property type="match status" value="1"/>
</dbReference>
<dbReference type="Gramene" id="Psat03G0099100-T1">
    <property type="protein sequence ID" value="KAI5425019.1"/>
    <property type="gene ID" value="KIW84_030991"/>
</dbReference>
<dbReference type="InterPro" id="IPR007373">
    <property type="entry name" value="Thiamin_PyroPKinase_B1-bd"/>
</dbReference>
<dbReference type="EC" id="2.7.6.2" evidence="9"/>
<proteinExistence type="inferred from homology"/>
<dbReference type="PANTHER" id="PTHR13622">
    <property type="entry name" value="THIAMIN PYROPHOSPHOKINASE"/>
    <property type="match status" value="1"/>
</dbReference>
<dbReference type="GO" id="GO:0005524">
    <property type="term" value="F:ATP binding"/>
    <property type="evidence" value="ECO:0007669"/>
    <property type="project" value="UniProtKB-UniRule"/>
</dbReference>
<evidence type="ECO:0000313" key="11">
    <source>
        <dbReference type="EMBL" id="KAI5425019.1"/>
    </source>
</evidence>
<evidence type="ECO:0000313" key="12">
    <source>
        <dbReference type="Proteomes" id="UP001058974"/>
    </source>
</evidence>
<dbReference type="OrthoDB" id="25149at2759"/>
<comment type="function">
    <text evidence="8">Catalyzes the phosphorylation of thiamine to thiamine pyrophosphate (TPP). TPP is an active cofactor for enzymes involved in glycolysis and energy production. Plant leaves require high levels of TPP for photosynthesis and carbohydrate metabolism.</text>
</comment>
<organism evidence="11 12">
    <name type="scientific">Pisum sativum</name>
    <name type="common">Garden pea</name>
    <name type="synonym">Lathyrus oleraceus</name>
    <dbReference type="NCBI Taxonomy" id="3888"/>
    <lineage>
        <taxon>Eukaryota</taxon>
        <taxon>Viridiplantae</taxon>
        <taxon>Streptophyta</taxon>
        <taxon>Embryophyta</taxon>
        <taxon>Tracheophyta</taxon>
        <taxon>Spermatophyta</taxon>
        <taxon>Magnoliopsida</taxon>
        <taxon>eudicotyledons</taxon>
        <taxon>Gunneridae</taxon>
        <taxon>Pentapetalae</taxon>
        <taxon>rosids</taxon>
        <taxon>fabids</taxon>
        <taxon>Fabales</taxon>
        <taxon>Fabaceae</taxon>
        <taxon>Papilionoideae</taxon>
        <taxon>50 kb inversion clade</taxon>
        <taxon>NPAAA clade</taxon>
        <taxon>Hologalegina</taxon>
        <taxon>IRL clade</taxon>
        <taxon>Fabeae</taxon>
        <taxon>Lathyrus</taxon>
    </lineage>
</organism>
<comment type="similarity">
    <text evidence="3 9">Belongs to the thiamine pyrophosphokinase family.</text>
</comment>
<keyword evidence="4 9" id="KW-0808">Transferase</keyword>
<protein>
    <recommendedName>
        <fullName evidence="9">Thiamine pyrophosphokinase</fullName>
        <ecNumber evidence="9">2.7.6.2</ecNumber>
    </recommendedName>
</protein>
<dbReference type="NCBIfam" id="TIGR01378">
    <property type="entry name" value="thi_PPkinase"/>
    <property type="match status" value="1"/>
</dbReference>
<keyword evidence="7 9" id="KW-0067">ATP-binding</keyword>
<dbReference type="CDD" id="cd07995">
    <property type="entry name" value="TPK"/>
    <property type="match status" value="1"/>
</dbReference>
<dbReference type="InterPro" id="IPR016966">
    <property type="entry name" value="Thiamin_pyrophosphokinase_euk"/>
</dbReference>
<dbReference type="Pfam" id="PF04265">
    <property type="entry name" value="TPK_B1_binding"/>
    <property type="match status" value="1"/>
</dbReference>
<evidence type="ECO:0000256" key="8">
    <source>
        <dbReference type="ARBA" id="ARBA00025120"/>
    </source>
</evidence>
<dbReference type="AlphaFoldDB" id="A0A9D5B091"/>
<gene>
    <name evidence="11" type="ORF">KIW84_030991</name>
</gene>
<evidence type="ECO:0000259" key="10">
    <source>
        <dbReference type="SMART" id="SM00983"/>
    </source>
</evidence>
<dbReference type="EMBL" id="JAMSHJ010000003">
    <property type="protein sequence ID" value="KAI5425019.1"/>
    <property type="molecule type" value="Genomic_DNA"/>
</dbReference>
<dbReference type="SUPFAM" id="SSF63999">
    <property type="entry name" value="Thiamin pyrophosphokinase, catalytic domain"/>
    <property type="match status" value="2"/>
</dbReference>
<evidence type="ECO:0000256" key="7">
    <source>
        <dbReference type="ARBA" id="ARBA00022840"/>
    </source>
</evidence>
<keyword evidence="6 9" id="KW-0418">Kinase</keyword>
<dbReference type="SMART" id="SM00983">
    <property type="entry name" value="TPK_B1_binding"/>
    <property type="match status" value="1"/>
</dbReference>
<dbReference type="InterPro" id="IPR006282">
    <property type="entry name" value="Thi_PPkinase"/>
</dbReference>
<feature type="domain" description="Thiamin pyrophosphokinase thiamin-binding" evidence="10">
    <location>
        <begin position="223"/>
        <end position="288"/>
    </location>
</feature>
<dbReference type="GO" id="GO:0004788">
    <property type="term" value="F:thiamine diphosphokinase activity"/>
    <property type="evidence" value="ECO:0007669"/>
    <property type="project" value="UniProtKB-UniRule"/>
</dbReference>
<evidence type="ECO:0000256" key="2">
    <source>
        <dbReference type="ARBA" id="ARBA00005078"/>
    </source>
</evidence>
<name>A0A9D5B091_PEA</name>
<dbReference type="PIRSF" id="PIRSF031057">
    <property type="entry name" value="Thiamin_pyrophosphokinase"/>
    <property type="match status" value="1"/>
</dbReference>
<dbReference type="PANTHER" id="PTHR13622:SF8">
    <property type="entry name" value="THIAMIN PYROPHOSPHOKINASE 1"/>
    <property type="match status" value="1"/>
</dbReference>
<comment type="catalytic activity">
    <reaction evidence="9">
        <text>thiamine + ATP = thiamine diphosphate + AMP + H(+)</text>
        <dbReference type="Rhea" id="RHEA:11576"/>
        <dbReference type="ChEBI" id="CHEBI:15378"/>
        <dbReference type="ChEBI" id="CHEBI:18385"/>
        <dbReference type="ChEBI" id="CHEBI:30616"/>
        <dbReference type="ChEBI" id="CHEBI:58937"/>
        <dbReference type="ChEBI" id="CHEBI:456215"/>
    </reaction>
</comment>
<dbReference type="GO" id="GO:0005829">
    <property type="term" value="C:cytosol"/>
    <property type="evidence" value="ECO:0007669"/>
    <property type="project" value="UniProtKB-SubCell"/>
</dbReference>
<evidence type="ECO:0000256" key="1">
    <source>
        <dbReference type="ARBA" id="ARBA00004514"/>
    </source>
</evidence>
<dbReference type="SUPFAM" id="SSF63862">
    <property type="entry name" value="Thiamin pyrophosphokinase, substrate-binding domain"/>
    <property type="match status" value="1"/>
</dbReference>
<comment type="caution">
    <text evidence="11">The sequence shown here is derived from an EMBL/GenBank/DDBJ whole genome shotgun (WGS) entry which is preliminary data.</text>
</comment>
<dbReference type="Pfam" id="PF04263">
    <property type="entry name" value="TPK_catalytic"/>
    <property type="match status" value="2"/>
</dbReference>
<dbReference type="InterPro" id="IPR036759">
    <property type="entry name" value="TPK_catalytic_sf"/>
</dbReference>
<keyword evidence="5 9" id="KW-0547">Nucleotide-binding</keyword>
<evidence type="ECO:0000256" key="6">
    <source>
        <dbReference type="ARBA" id="ARBA00022777"/>
    </source>
</evidence>
<dbReference type="Proteomes" id="UP001058974">
    <property type="component" value="Chromosome 3"/>
</dbReference>
<evidence type="ECO:0000256" key="9">
    <source>
        <dbReference type="PIRNR" id="PIRNR031057"/>
    </source>
</evidence>
<reference evidence="11 12" key="1">
    <citation type="journal article" date="2022" name="Nat. Genet.">
        <title>Improved pea reference genome and pan-genome highlight genomic features and evolutionary characteristics.</title>
        <authorList>
            <person name="Yang T."/>
            <person name="Liu R."/>
            <person name="Luo Y."/>
            <person name="Hu S."/>
            <person name="Wang D."/>
            <person name="Wang C."/>
            <person name="Pandey M.K."/>
            <person name="Ge S."/>
            <person name="Xu Q."/>
            <person name="Li N."/>
            <person name="Li G."/>
            <person name="Huang Y."/>
            <person name="Saxena R.K."/>
            <person name="Ji Y."/>
            <person name="Li M."/>
            <person name="Yan X."/>
            <person name="He Y."/>
            <person name="Liu Y."/>
            <person name="Wang X."/>
            <person name="Xiang C."/>
            <person name="Varshney R.K."/>
            <person name="Ding H."/>
            <person name="Gao S."/>
            <person name="Zong X."/>
        </authorList>
    </citation>
    <scope>NUCLEOTIDE SEQUENCE [LARGE SCALE GENOMIC DNA]</scope>
    <source>
        <strain evidence="11 12">cv. Zhongwan 6</strain>
    </source>
</reference>
<dbReference type="InterPro" id="IPR036371">
    <property type="entry name" value="TPK_B1-bd_sf"/>
</dbReference>
<dbReference type="InterPro" id="IPR007371">
    <property type="entry name" value="TPK_catalytic"/>
</dbReference>
<evidence type="ECO:0000256" key="3">
    <source>
        <dbReference type="ARBA" id="ARBA00006785"/>
    </source>
</evidence>
<evidence type="ECO:0000256" key="5">
    <source>
        <dbReference type="ARBA" id="ARBA00022741"/>
    </source>
</evidence>
<dbReference type="Gene3D" id="3.40.50.10240">
    <property type="entry name" value="Thiamin pyrophosphokinase, catalytic domain"/>
    <property type="match status" value="1"/>
</dbReference>
<accession>A0A9D5B091</accession>